<dbReference type="GO" id="GO:0004465">
    <property type="term" value="F:lipoprotein lipase activity"/>
    <property type="evidence" value="ECO:0007669"/>
    <property type="project" value="TreeGrafter"/>
</dbReference>
<evidence type="ECO:0000256" key="23">
    <source>
        <dbReference type="ARBA" id="ARBA00047618"/>
    </source>
</evidence>
<comment type="catalytic activity">
    <reaction evidence="18">
        <text>a 1,2-diacyl-3-O-(beta-D-galactosyl)-sn-glycerol + 2 H2O = 3-beta-D-galactosyl-sn-glycerol + 2 a fatty acid + 2 H(+)</text>
        <dbReference type="Rhea" id="RHEA:13189"/>
        <dbReference type="ChEBI" id="CHEBI:15377"/>
        <dbReference type="ChEBI" id="CHEBI:15378"/>
        <dbReference type="ChEBI" id="CHEBI:15754"/>
        <dbReference type="ChEBI" id="CHEBI:17615"/>
        <dbReference type="ChEBI" id="CHEBI:28868"/>
        <dbReference type="EC" id="3.1.1.26"/>
    </reaction>
    <physiologicalReaction direction="left-to-right" evidence="18">
        <dbReference type="Rhea" id="RHEA:13190"/>
    </physiologicalReaction>
</comment>
<evidence type="ECO:0000256" key="20">
    <source>
        <dbReference type="ARBA" id="ARBA00047270"/>
    </source>
</evidence>
<keyword evidence="35" id="KW-0732">Signal</keyword>
<evidence type="ECO:0000256" key="26">
    <source>
        <dbReference type="ARBA" id="ARBA00048139"/>
    </source>
</evidence>
<dbReference type="PRINTS" id="PR00821">
    <property type="entry name" value="TAGLIPASE"/>
</dbReference>
<dbReference type="GO" id="GO:0006968">
    <property type="term" value="P:cellular defense response"/>
    <property type="evidence" value="ECO:0007669"/>
    <property type="project" value="Ensembl"/>
</dbReference>
<proteinExistence type="inferred from homology"/>
<dbReference type="GO" id="GO:0009617">
    <property type="term" value="P:response to bacterium"/>
    <property type="evidence" value="ECO:0007669"/>
    <property type="project" value="Ensembl"/>
</dbReference>
<evidence type="ECO:0000256" key="18">
    <source>
        <dbReference type="ARBA" id="ARBA00036503"/>
    </source>
</evidence>
<feature type="domain" description="PLAT" evidence="36">
    <location>
        <begin position="323"/>
        <end position="402"/>
    </location>
</feature>
<keyword evidence="6 35" id="KW-0964">Secreted</keyword>
<evidence type="ECO:0000256" key="6">
    <source>
        <dbReference type="ARBA" id="ARBA00022525"/>
    </source>
</evidence>
<dbReference type="FunFam" id="3.40.50.1820:FF:000033">
    <property type="entry name" value="Pancreatic triacylglycerol lipase"/>
    <property type="match status" value="1"/>
</dbReference>
<dbReference type="GO" id="GO:0004620">
    <property type="term" value="F:phospholipase activity"/>
    <property type="evidence" value="ECO:0007669"/>
    <property type="project" value="TreeGrafter"/>
</dbReference>
<dbReference type="CDD" id="cd00707">
    <property type="entry name" value="Pancreat_lipase_like"/>
    <property type="match status" value="1"/>
</dbReference>
<dbReference type="GO" id="GO:0042589">
    <property type="term" value="C:zymogen granule membrane"/>
    <property type="evidence" value="ECO:0007669"/>
    <property type="project" value="UniProtKB-SubCell"/>
</dbReference>
<evidence type="ECO:0000256" key="35">
    <source>
        <dbReference type="RuleBase" id="RU362046"/>
    </source>
</evidence>
<dbReference type="InterPro" id="IPR000734">
    <property type="entry name" value="TAG_lipase"/>
</dbReference>
<comment type="pathway">
    <text evidence="4">Lipid metabolism.</text>
</comment>
<evidence type="ECO:0000256" key="33">
    <source>
        <dbReference type="ARBA" id="ARBA00049420"/>
    </source>
</evidence>
<protein>
    <recommendedName>
        <fullName evidence="35">Triacylglycerol lipase</fullName>
        <ecNumber evidence="35">3.1.1.3</ecNumber>
    </recommendedName>
    <alternativeName>
        <fullName evidence="35">Pancreatic lipase</fullName>
    </alternativeName>
</protein>
<comment type="catalytic activity">
    <reaction evidence="33">
        <text>1,2-didodecanoyl-3-beta-D-galactosyl-sn-glycerol + H2O = dodecanoyl-3-beta-D-galactosyl-sn-glycerol + dodecanoate + H(+)</text>
        <dbReference type="Rhea" id="RHEA:48540"/>
        <dbReference type="ChEBI" id="CHEBI:15377"/>
        <dbReference type="ChEBI" id="CHEBI:15378"/>
        <dbReference type="ChEBI" id="CHEBI:18262"/>
        <dbReference type="ChEBI" id="CHEBI:90340"/>
        <dbReference type="ChEBI" id="CHEBI:90515"/>
    </reaction>
    <physiologicalReaction direction="left-to-right" evidence="33">
        <dbReference type="Rhea" id="RHEA:48541"/>
    </physiologicalReaction>
</comment>
<accession>A0A2K6FDP4</accession>
<evidence type="ECO:0000256" key="4">
    <source>
        <dbReference type="ARBA" id="ARBA00005189"/>
    </source>
</evidence>
<dbReference type="Pfam" id="PF01477">
    <property type="entry name" value="PLAT"/>
    <property type="match status" value="1"/>
</dbReference>
<comment type="catalytic activity">
    <reaction evidence="19">
        <text>1-beta-D-galactosyl-2,3-didodecanoyl-sn-glycerol + H2O = 1-beta-D-galactosyl-dodecanoyl-sn-glycerol + dodecanoate + H(+)</text>
        <dbReference type="Rhea" id="RHEA:48536"/>
        <dbReference type="ChEBI" id="CHEBI:15377"/>
        <dbReference type="ChEBI" id="CHEBI:15378"/>
        <dbReference type="ChEBI" id="CHEBI:18262"/>
        <dbReference type="ChEBI" id="CHEBI:90342"/>
        <dbReference type="ChEBI" id="CHEBI:90514"/>
    </reaction>
    <physiologicalReaction direction="left-to-right" evidence="19">
        <dbReference type="Rhea" id="RHEA:48537"/>
    </physiologicalReaction>
</comment>
<dbReference type="SMART" id="SM00308">
    <property type="entry name" value="LH2"/>
    <property type="match status" value="1"/>
</dbReference>
<evidence type="ECO:0000256" key="30">
    <source>
        <dbReference type="ARBA" id="ARBA00049154"/>
    </source>
</evidence>
<keyword evidence="8 35" id="KW-0442">Lipid degradation</keyword>
<evidence type="ECO:0000259" key="36">
    <source>
        <dbReference type="SMART" id="SM00308"/>
    </source>
</evidence>
<dbReference type="STRING" id="379532.ENSPCOP00000012100"/>
<dbReference type="InterPro" id="IPR033906">
    <property type="entry name" value="Lipase_N"/>
</dbReference>
<dbReference type="InterPro" id="IPR001024">
    <property type="entry name" value="PLAT/LH2_dom"/>
</dbReference>
<comment type="catalytic activity">
    <reaction evidence="24">
        <text>di-(9Z)-octadecenoylglycerol + H2O = (9Z-octadecenoyl)-glycerol + (9Z)-octadecenoate + H(+)</text>
        <dbReference type="Rhea" id="RHEA:47868"/>
        <dbReference type="ChEBI" id="CHEBI:15377"/>
        <dbReference type="ChEBI" id="CHEBI:15378"/>
        <dbReference type="ChEBI" id="CHEBI:30823"/>
        <dbReference type="ChEBI" id="CHEBI:75937"/>
        <dbReference type="ChEBI" id="CHEBI:75945"/>
    </reaction>
    <physiologicalReaction direction="left-to-right" evidence="24">
        <dbReference type="Rhea" id="RHEA:47869"/>
    </physiologicalReaction>
</comment>
<evidence type="ECO:0000256" key="28">
    <source>
        <dbReference type="ARBA" id="ARBA00048546"/>
    </source>
</evidence>
<name>A0A2K6FDP4_PROCO</name>
<dbReference type="Proteomes" id="UP000233160">
    <property type="component" value="Unassembled WGS sequence"/>
</dbReference>
<evidence type="ECO:0000256" key="9">
    <source>
        <dbReference type="ARBA" id="ARBA00023098"/>
    </source>
</evidence>
<evidence type="ECO:0000256" key="8">
    <source>
        <dbReference type="ARBA" id="ARBA00022963"/>
    </source>
</evidence>
<dbReference type="Gene3D" id="3.40.50.1820">
    <property type="entry name" value="alpha/beta hydrolase"/>
    <property type="match status" value="1"/>
</dbReference>
<dbReference type="GO" id="GO:0047714">
    <property type="term" value="F:galactolipase activity"/>
    <property type="evidence" value="ECO:0007669"/>
    <property type="project" value="UniProtKB-EC"/>
</dbReference>
<reference evidence="37" key="1">
    <citation type="submission" date="2025-08" db="UniProtKB">
        <authorList>
            <consortium name="Ensembl"/>
        </authorList>
    </citation>
    <scope>IDENTIFICATION</scope>
</reference>
<evidence type="ECO:0000256" key="32">
    <source>
        <dbReference type="ARBA" id="ARBA00049352"/>
    </source>
</evidence>
<keyword evidence="9 35" id="KW-0443">Lipid metabolism</keyword>
<evidence type="ECO:0000256" key="21">
    <source>
        <dbReference type="ARBA" id="ARBA00047296"/>
    </source>
</evidence>
<comment type="pathway">
    <text evidence="16">Glycolipid metabolism.</text>
</comment>
<evidence type="ECO:0000313" key="37">
    <source>
        <dbReference type="Ensembl" id="ENSPCOP00000012100.1"/>
    </source>
</evidence>
<comment type="catalytic activity">
    <reaction evidence="23">
        <text>1,2-didecanoylglycerol + H2O = decanoylglycerol + decanoate + H(+)</text>
        <dbReference type="Rhea" id="RHEA:48596"/>
        <dbReference type="ChEBI" id="CHEBI:11152"/>
        <dbReference type="ChEBI" id="CHEBI:15377"/>
        <dbReference type="ChEBI" id="CHEBI:15378"/>
        <dbReference type="ChEBI" id="CHEBI:27689"/>
        <dbReference type="ChEBI" id="CHEBI:90605"/>
    </reaction>
    <physiologicalReaction direction="left-to-right" evidence="23">
        <dbReference type="Rhea" id="RHEA:48597"/>
    </physiologicalReaction>
</comment>
<dbReference type="GO" id="GO:0044258">
    <property type="term" value="P:intestinal lipid catabolic process"/>
    <property type="evidence" value="ECO:0007669"/>
    <property type="project" value="Ensembl"/>
</dbReference>
<comment type="catalytic activity">
    <reaction evidence="28">
        <text>long chain 1,2-diacyl-3-O-beta-D-galactosyl-sn-glycerol + H2O = long chain acyl-3-O-beta-D-galactosyl-sn-glycerol + a fatty acid + H(+)</text>
        <dbReference type="Rhea" id="RHEA:48700"/>
        <dbReference type="ChEBI" id="CHEBI:15377"/>
        <dbReference type="ChEBI" id="CHEBI:15378"/>
        <dbReference type="ChEBI" id="CHEBI:28868"/>
        <dbReference type="ChEBI" id="CHEBI:90477"/>
        <dbReference type="ChEBI" id="CHEBI:90770"/>
    </reaction>
    <physiologicalReaction direction="left-to-right" evidence="28">
        <dbReference type="Rhea" id="RHEA:48701"/>
    </physiologicalReaction>
</comment>
<evidence type="ECO:0000256" key="16">
    <source>
        <dbReference type="ARBA" id="ARBA00023590"/>
    </source>
</evidence>
<keyword evidence="10" id="KW-0472">Membrane</keyword>
<evidence type="ECO:0000256" key="11">
    <source>
        <dbReference type="ARBA" id="ARBA00023157"/>
    </source>
</evidence>
<comment type="similarity">
    <text evidence="5 34">Belongs to the AB hydrolase superfamily. Lipase family.</text>
</comment>
<dbReference type="GO" id="GO:0019433">
    <property type="term" value="P:triglyceride catabolic process"/>
    <property type="evidence" value="ECO:0007669"/>
    <property type="project" value="TreeGrafter"/>
</dbReference>
<evidence type="ECO:0000256" key="3">
    <source>
        <dbReference type="ARBA" id="ARBA00004879"/>
    </source>
</evidence>
<evidence type="ECO:0000256" key="12">
    <source>
        <dbReference type="ARBA" id="ARBA00023180"/>
    </source>
</evidence>
<comment type="catalytic activity">
    <reaction evidence="21">
        <text>1,2-didodecanoyl-3-O-[alpha-D-galactosyl-(1-&gt;6)-beta-D-galactosyl]-sn-glycerol + H2O = dodecanoyl-3-O-[alpha-D-galactosyl-(1-&gt;6)-beta-D-galactosyl]-sn-glycerol + dodecanoate + H(+)</text>
        <dbReference type="Rhea" id="RHEA:48516"/>
        <dbReference type="ChEBI" id="CHEBI:15377"/>
        <dbReference type="ChEBI" id="CHEBI:15378"/>
        <dbReference type="ChEBI" id="CHEBI:18262"/>
        <dbReference type="ChEBI" id="CHEBI:90337"/>
        <dbReference type="ChEBI" id="CHEBI:90359"/>
    </reaction>
    <physiologicalReaction direction="left-to-right" evidence="21">
        <dbReference type="Rhea" id="RHEA:48517"/>
    </physiologicalReaction>
</comment>
<dbReference type="Ensembl" id="ENSPCOT00000022692.1">
    <property type="protein sequence ID" value="ENSPCOP00000012100.1"/>
    <property type="gene ID" value="ENSPCOG00000017593.1"/>
</dbReference>
<evidence type="ECO:0000256" key="13">
    <source>
        <dbReference type="ARBA" id="ARBA00023273"/>
    </source>
</evidence>
<evidence type="ECO:0000256" key="5">
    <source>
        <dbReference type="ARBA" id="ARBA00010701"/>
    </source>
</evidence>
<evidence type="ECO:0000256" key="24">
    <source>
        <dbReference type="ARBA" id="ARBA00047741"/>
    </source>
</evidence>
<comment type="catalytic activity">
    <reaction evidence="15">
        <text>a triacylglycerol + H2O = a diacylglycerol + a fatty acid + H(+)</text>
        <dbReference type="Rhea" id="RHEA:12044"/>
        <dbReference type="ChEBI" id="CHEBI:15377"/>
        <dbReference type="ChEBI" id="CHEBI:15378"/>
        <dbReference type="ChEBI" id="CHEBI:17855"/>
        <dbReference type="ChEBI" id="CHEBI:18035"/>
        <dbReference type="ChEBI" id="CHEBI:28868"/>
        <dbReference type="EC" id="3.1.1.3"/>
    </reaction>
    <physiologicalReaction direction="left-to-right" evidence="15">
        <dbReference type="Rhea" id="RHEA:12045"/>
    </physiologicalReaction>
</comment>
<comment type="catalytic activity">
    <reaction evidence="32">
        <text>long chain 1,2-diacyl-3-O-[alpha-D-galactosyl-(1-&gt;6)-beta-D-galactosyl]-sn-glycerol + H2O = long chain acyl-3-O-[alpha-D-galactosyl-(1-&gt;6)-beta-D-galactosyl]-sn-glycerol + a fatty acid + H(+)</text>
        <dbReference type="Rhea" id="RHEA:48708"/>
        <dbReference type="ChEBI" id="CHEBI:15377"/>
        <dbReference type="ChEBI" id="CHEBI:15378"/>
        <dbReference type="ChEBI" id="CHEBI:28868"/>
        <dbReference type="ChEBI" id="CHEBI:90463"/>
        <dbReference type="ChEBI" id="CHEBI:90774"/>
    </reaction>
    <physiologicalReaction direction="left-to-right" evidence="32">
        <dbReference type="Rhea" id="RHEA:48709"/>
    </physiologicalReaction>
</comment>
<dbReference type="ESTHER" id="proco-a0a2k6fdp4">
    <property type="family name" value="Pancreatic_lipase"/>
</dbReference>
<dbReference type="InterPro" id="IPR013818">
    <property type="entry name" value="Lipase"/>
</dbReference>
<keyword evidence="11 35" id="KW-1015">Disulfide bond</keyword>
<keyword evidence="13" id="KW-0966">Cell projection</keyword>
<evidence type="ECO:0000256" key="25">
    <source>
        <dbReference type="ARBA" id="ARBA00047744"/>
    </source>
</evidence>
<evidence type="ECO:0000256" key="10">
    <source>
        <dbReference type="ARBA" id="ARBA00023136"/>
    </source>
</evidence>
<evidence type="ECO:0000256" key="2">
    <source>
        <dbReference type="ARBA" id="ARBA00004613"/>
    </source>
</evidence>
<dbReference type="GO" id="GO:0043005">
    <property type="term" value="C:neuron projection"/>
    <property type="evidence" value="ECO:0007669"/>
    <property type="project" value="UniProtKB-SubCell"/>
</dbReference>
<gene>
    <name evidence="37" type="primary">PNLIPRP2</name>
</gene>
<comment type="catalytic activity">
    <reaction evidence="25">
        <text>1,2,3-tripropanoylglycerol + H2O = dipropanoylglycerol + propanoate + H(+)</text>
        <dbReference type="Rhea" id="RHEA:48024"/>
        <dbReference type="ChEBI" id="CHEBI:15377"/>
        <dbReference type="ChEBI" id="CHEBI:15378"/>
        <dbReference type="ChEBI" id="CHEBI:17272"/>
        <dbReference type="ChEBI" id="CHEBI:88153"/>
        <dbReference type="ChEBI" id="CHEBI:88155"/>
    </reaction>
    <physiologicalReaction direction="left-to-right" evidence="25">
        <dbReference type="Rhea" id="RHEA:48025"/>
    </physiologicalReaction>
</comment>
<comment type="catalytic activity">
    <reaction evidence="30">
        <text>a 1,2-diacyl-sn-glycero-3-phosphocholine + H2O = a monoacyl-sn-glycero-3-phosphocholine + a fatty acid + H(+)</text>
        <dbReference type="Rhea" id="RHEA:44664"/>
        <dbReference type="ChEBI" id="CHEBI:15377"/>
        <dbReference type="ChEBI" id="CHEBI:15378"/>
        <dbReference type="ChEBI" id="CHEBI:28868"/>
        <dbReference type="ChEBI" id="CHEBI:57643"/>
        <dbReference type="ChEBI" id="CHEBI:84465"/>
    </reaction>
    <physiologicalReaction direction="left-to-right" evidence="30">
        <dbReference type="Rhea" id="RHEA:44665"/>
    </physiologicalReaction>
</comment>
<evidence type="ECO:0000256" key="15">
    <source>
        <dbReference type="ARBA" id="ARBA00023369"/>
    </source>
</evidence>
<dbReference type="InterPro" id="IPR036392">
    <property type="entry name" value="PLAT/LH2_dom_sf"/>
</dbReference>
<evidence type="ECO:0000256" key="29">
    <source>
        <dbReference type="ARBA" id="ARBA00049076"/>
    </source>
</evidence>
<dbReference type="InterPro" id="IPR029058">
    <property type="entry name" value="AB_hydrolase_fold"/>
</dbReference>
<comment type="catalytic activity">
    <reaction evidence="27">
        <text>1,2-dioctanoyl-3-O-beta-D-galactosyl-sn-glycerol + H2O = octanoyl-3-(beta-D-galactosyl)-sn-glycerol + octanoate + H(+)</text>
        <dbReference type="Rhea" id="RHEA:48696"/>
        <dbReference type="ChEBI" id="CHEBI:15377"/>
        <dbReference type="ChEBI" id="CHEBI:15378"/>
        <dbReference type="ChEBI" id="CHEBI:25646"/>
        <dbReference type="ChEBI" id="CHEBI:90453"/>
        <dbReference type="ChEBI" id="CHEBI:90769"/>
    </reaction>
    <physiologicalReaction direction="left-to-right" evidence="27">
        <dbReference type="Rhea" id="RHEA:48697"/>
    </physiologicalReaction>
</comment>
<dbReference type="GeneTree" id="ENSGT00940000155139"/>
<evidence type="ECO:0000256" key="22">
    <source>
        <dbReference type="ARBA" id="ARBA00047438"/>
    </source>
</evidence>
<dbReference type="GO" id="GO:0009395">
    <property type="term" value="P:phospholipid catabolic process"/>
    <property type="evidence" value="ECO:0007669"/>
    <property type="project" value="TreeGrafter"/>
</dbReference>
<evidence type="ECO:0000256" key="1">
    <source>
        <dbReference type="ARBA" id="ARBA00004487"/>
    </source>
</evidence>
<evidence type="ECO:0000256" key="19">
    <source>
        <dbReference type="ARBA" id="ARBA00036575"/>
    </source>
</evidence>
<dbReference type="SUPFAM" id="SSF49723">
    <property type="entry name" value="Lipase/lipooxygenase domain (PLAT/LH2 domain)"/>
    <property type="match status" value="1"/>
</dbReference>
<comment type="catalytic activity">
    <reaction evidence="20">
        <text>(9Z-octadecenoyl)-glycerol + H2O = glycerol + (9Z)-octadecenoate + H(+)</text>
        <dbReference type="Rhea" id="RHEA:39955"/>
        <dbReference type="ChEBI" id="CHEBI:15377"/>
        <dbReference type="ChEBI" id="CHEBI:15378"/>
        <dbReference type="ChEBI" id="CHEBI:17754"/>
        <dbReference type="ChEBI" id="CHEBI:30823"/>
        <dbReference type="ChEBI" id="CHEBI:75937"/>
    </reaction>
    <physiologicalReaction direction="left-to-right" evidence="20">
        <dbReference type="Rhea" id="RHEA:39956"/>
    </physiologicalReaction>
</comment>
<organism evidence="37 38">
    <name type="scientific">Propithecus coquereli</name>
    <name type="common">Coquerel's sifaka</name>
    <name type="synonym">Propithecus verreauxi coquereli</name>
    <dbReference type="NCBI Taxonomy" id="379532"/>
    <lineage>
        <taxon>Eukaryota</taxon>
        <taxon>Metazoa</taxon>
        <taxon>Chordata</taxon>
        <taxon>Craniata</taxon>
        <taxon>Vertebrata</taxon>
        <taxon>Euteleostomi</taxon>
        <taxon>Mammalia</taxon>
        <taxon>Eutheria</taxon>
        <taxon>Euarchontoglires</taxon>
        <taxon>Primates</taxon>
        <taxon>Strepsirrhini</taxon>
        <taxon>Lemuriformes</taxon>
        <taxon>Indriidae</taxon>
        <taxon>Propithecus</taxon>
    </lineage>
</organism>
<dbReference type="Gene3D" id="2.60.60.20">
    <property type="entry name" value="PLAT/LH2 domain"/>
    <property type="match status" value="1"/>
</dbReference>
<dbReference type="AlphaFoldDB" id="A0A2K6FDP4"/>
<evidence type="ECO:0000256" key="27">
    <source>
        <dbReference type="ARBA" id="ARBA00048268"/>
    </source>
</evidence>
<comment type="catalytic activity">
    <reaction evidence="22">
        <text>1-(9Z-octadecenoyl)-glycerol + H2O = glycerol + (9Z)-octadecenoate + H(+)</text>
        <dbReference type="Rhea" id="RHEA:38487"/>
        <dbReference type="ChEBI" id="CHEBI:15377"/>
        <dbReference type="ChEBI" id="CHEBI:15378"/>
        <dbReference type="ChEBI" id="CHEBI:17754"/>
        <dbReference type="ChEBI" id="CHEBI:30823"/>
        <dbReference type="ChEBI" id="CHEBI:75342"/>
    </reaction>
    <physiologicalReaction direction="left-to-right" evidence="22">
        <dbReference type="Rhea" id="RHEA:38488"/>
    </physiologicalReaction>
</comment>
<comment type="catalytic activity">
    <reaction evidence="31">
        <text>1,2,3-trioctanoylglycerol + H2O = dioctanoylglycerol + octanoate + H(+)</text>
        <dbReference type="Rhea" id="RHEA:47864"/>
        <dbReference type="ChEBI" id="CHEBI:15377"/>
        <dbReference type="ChEBI" id="CHEBI:15378"/>
        <dbReference type="ChEBI" id="CHEBI:25646"/>
        <dbReference type="ChEBI" id="CHEBI:76978"/>
        <dbReference type="ChEBI" id="CHEBI:88066"/>
    </reaction>
    <physiologicalReaction direction="left-to-right" evidence="31">
        <dbReference type="Rhea" id="RHEA:47865"/>
    </physiologicalReaction>
</comment>
<comment type="catalytic activity">
    <reaction evidence="29">
        <text>1,2-dioctanoyl-3-O-[alpha-D-galactosyl-(1-&gt;6)-beta-D-galactosyl]-sn-glycerol + H2O = octanoyl-3-O-[alpha-D-galactosyl-(1-&gt;6)-beta-D-galactosyl]-sn-glycerol + octanoate + H(+)</text>
        <dbReference type="Rhea" id="RHEA:48692"/>
        <dbReference type="ChEBI" id="CHEBI:15377"/>
        <dbReference type="ChEBI" id="CHEBI:15378"/>
        <dbReference type="ChEBI" id="CHEBI:25646"/>
        <dbReference type="ChEBI" id="CHEBI:90457"/>
        <dbReference type="ChEBI" id="CHEBI:90768"/>
    </reaction>
    <physiologicalReaction direction="left-to-right" evidence="29">
        <dbReference type="Rhea" id="RHEA:48693"/>
    </physiologicalReaction>
</comment>
<evidence type="ECO:0000313" key="38">
    <source>
        <dbReference type="Proteomes" id="UP000233160"/>
    </source>
</evidence>
<keyword evidence="38" id="KW-1185">Reference proteome</keyword>
<sequence length="403" mass="44924">MLLSWTIVLLLLATVRGEDLLPAFWLLSDEKPWAGIIQRPFKLFPWAPKDIDTGFLLYTNENPNNFQRITTTDPDTIEASNFRLDRKTRFIIHGFLDKGEESWPSDLCKKMFKVEKVNCISVDWRLGARTAYSQAVQNIRVVGAEITELGYSPKDVHLIGHSLGAHAAAEAGRRLGGHVGRITDPAEPRFQGTPEEVRLDPSNAAFVDVIHTDSAPIVPSLGFGMSQKVGHLDFFPNGGKEMPGWTSNFVACNHLRSHKYYASSILNPDGFLGYPCASYSEFQENGCFPCPAEGCPKMGHYADQFKGNTSAVGQTFFEHRRNWRYKVSVTLIALYGSNGNSKQYEIFKGSLKPDASHVHYIEVDINVGKIQKVKFLRNNHVINLFSPKLGASQITVQSGEDGT</sequence>
<feature type="signal peptide" evidence="35">
    <location>
        <begin position="1"/>
        <end position="17"/>
    </location>
</feature>
<comment type="pathway">
    <text evidence="3">Glycerolipid metabolism; triacylglycerol degradation.</text>
</comment>
<evidence type="ECO:0000256" key="14">
    <source>
        <dbReference type="ARBA" id="ARBA00023329"/>
    </source>
</evidence>
<keyword evidence="12" id="KW-0325">Glycoprotein</keyword>
<dbReference type="SUPFAM" id="SSF53474">
    <property type="entry name" value="alpha/beta-Hydrolases"/>
    <property type="match status" value="1"/>
</dbReference>
<reference evidence="37" key="2">
    <citation type="submission" date="2025-09" db="UniProtKB">
        <authorList>
            <consortium name="Ensembl"/>
        </authorList>
    </citation>
    <scope>IDENTIFICATION</scope>
</reference>
<dbReference type="GO" id="GO:0005615">
    <property type="term" value="C:extracellular space"/>
    <property type="evidence" value="ECO:0007669"/>
    <property type="project" value="TreeGrafter"/>
</dbReference>
<dbReference type="InterPro" id="IPR002331">
    <property type="entry name" value="Lipase_panc"/>
</dbReference>
<comment type="catalytic activity">
    <reaction evidence="26">
        <text>a 1,2-diacyl-3-O-[alpha-D-galactosyl-(1-&gt;6)-beta-D-galactosyl]-sn-glycerol + H2O = acyl-3-O-[alpha-D-galactosyl-(1-&gt;6)-beta-D-galactosyl]-sn-glycerol + a fatty acid + H(+)</text>
        <dbReference type="Rhea" id="RHEA:48372"/>
        <dbReference type="ChEBI" id="CHEBI:15377"/>
        <dbReference type="ChEBI" id="CHEBI:15378"/>
        <dbReference type="ChEBI" id="CHEBI:28396"/>
        <dbReference type="ChEBI" id="CHEBI:28868"/>
        <dbReference type="ChEBI" id="CHEBI:90310"/>
    </reaction>
    <physiologicalReaction direction="left-to-right" evidence="26">
        <dbReference type="Rhea" id="RHEA:48373"/>
    </physiologicalReaction>
</comment>
<dbReference type="Pfam" id="PF00151">
    <property type="entry name" value="Lipase"/>
    <property type="match status" value="1"/>
</dbReference>
<keyword evidence="7" id="KW-0378">Hydrolase</keyword>
<evidence type="ECO:0000256" key="7">
    <source>
        <dbReference type="ARBA" id="ARBA00022801"/>
    </source>
</evidence>
<evidence type="ECO:0000256" key="31">
    <source>
        <dbReference type="ARBA" id="ARBA00049290"/>
    </source>
</evidence>
<evidence type="ECO:0000256" key="34">
    <source>
        <dbReference type="RuleBase" id="RU004262"/>
    </source>
</evidence>
<dbReference type="PRINTS" id="PR00823">
    <property type="entry name" value="PANCLIPASE"/>
</dbReference>
<dbReference type="EC" id="3.1.1.3" evidence="35"/>
<keyword evidence="14" id="KW-0968">Cytoplasmic vesicle</keyword>
<dbReference type="PANTHER" id="PTHR11610:SF165">
    <property type="entry name" value="PANCREATIC LIPASE-RELATED PROTEIN 2"/>
    <property type="match status" value="1"/>
</dbReference>
<feature type="chain" id="PRO_5014211140" description="Triacylglycerol lipase" evidence="35">
    <location>
        <begin position="18"/>
        <end position="403"/>
    </location>
</feature>
<evidence type="ECO:0000256" key="17">
    <source>
        <dbReference type="ARBA" id="ARBA00024321"/>
    </source>
</evidence>
<comment type="subcellular location">
    <subcellularLocation>
        <location evidence="1">Cell projection</location>
        <location evidence="1">Neuron projection</location>
    </subcellularLocation>
    <subcellularLocation>
        <location evidence="2 35">Secreted</location>
    </subcellularLocation>
    <subcellularLocation>
        <location evidence="17">Zymogen granule membrane</location>
        <topology evidence="17">Peripheral membrane protein</topology>
    </subcellularLocation>
</comment>
<dbReference type="OMA" id="HYQIMIT"/>
<dbReference type="PANTHER" id="PTHR11610">
    <property type="entry name" value="LIPASE"/>
    <property type="match status" value="1"/>
</dbReference>